<dbReference type="PANTHER" id="PTHR43318:SF2">
    <property type="entry name" value="UDP-N-ACETYLGLUCOSAMINE 4,6-DEHYDRATASE (INVERTING)"/>
    <property type="match status" value="1"/>
</dbReference>
<comment type="caution">
    <text evidence="3">The sequence shown here is derived from an EMBL/GenBank/DDBJ whole genome shotgun (WGS) entry which is preliminary data.</text>
</comment>
<dbReference type="EMBL" id="LAZR01000865">
    <property type="protein sequence ID" value="KKN55942.1"/>
    <property type="molecule type" value="Genomic_DNA"/>
</dbReference>
<dbReference type="SUPFAM" id="SSF51735">
    <property type="entry name" value="NAD(P)-binding Rossmann-fold domains"/>
    <property type="match status" value="1"/>
</dbReference>
<dbReference type="CDD" id="cd05237">
    <property type="entry name" value="UDP_invert_4-6DH_SDR_e"/>
    <property type="match status" value="1"/>
</dbReference>
<proteinExistence type="inferred from homology"/>
<dbReference type="AlphaFoldDB" id="A0A0F9S114"/>
<evidence type="ECO:0000256" key="1">
    <source>
        <dbReference type="ARBA" id="ARBA00007430"/>
    </source>
</evidence>
<reference evidence="3" key="1">
    <citation type="journal article" date="2015" name="Nature">
        <title>Complex archaea that bridge the gap between prokaryotes and eukaryotes.</title>
        <authorList>
            <person name="Spang A."/>
            <person name="Saw J.H."/>
            <person name="Jorgensen S.L."/>
            <person name="Zaremba-Niedzwiedzka K."/>
            <person name="Martijn J."/>
            <person name="Lind A.E."/>
            <person name="van Eijk R."/>
            <person name="Schleper C."/>
            <person name="Guy L."/>
            <person name="Ettema T.J."/>
        </authorList>
    </citation>
    <scope>NUCLEOTIDE SEQUENCE</scope>
</reference>
<dbReference type="InterPro" id="IPR036291">
    <property type="entry name" value="NAD(P)-bd_dom_sf"/>
</dbReference>
<organism evidence="3">
    <name type="scientific">marine sediment metagenome</name>
    <dbReference type="NCBI Taxonomy" id="412755"/>
    <lineage>
        <taxon>unclassified sequences</taxon>
        <taxon>metagenomes</taxon>
        <taxon>ecological metagenomes</taxon>
    </lineage>
</organism>
<name>A0A0F9S114_9ZZZZ</name>
<dbReference type="Gene3D" id="3.40.50.720">
    <property type="entry name" value="NAD(P)-binding Rossmann-like Domain"/>
    <property type="match status" value="1"/>
</dbReference>
<accession>A0A0F9S114</accession>
<sequence length="351" mass="39806">MMDTIQDKLILISGGSGAIGEKLALTLLENYSPRRIRIYSRDETKQFLLAKKLEAYKHKVRYFIGNIRDKERLNRAMQNVDVVIHLAALKHVGACEYNPFEAIKTNIIGLQNIIEASLENNVEKFIFTSSDKAATPSNTMGVTKLMGEKLVTAANYYKGVTKNGITKRSIFYSLRFGNVLGSRGSLIPLIENQIKNDQPITLTHNEMTRYIMAIDTAINFIIKSLAIAQGGEVFVLKMNAVKIVDLIEVLIEYFAKKHDKTLESIKINEIGMFAGEKLYEELFSIEEAERTNEMENMYIVKPQLPEVSMDIDITKYPKSKKFDVSKPFNSKDGPFLSKGEIKKFLTEKKII</sequence>
<evidence type="ECO:0000313" key="3">
    <source>
        <dbReference type="EMBL" id="KKN55942.1"/>
    </source>
</evidence>
<protein>
    <recommendedName>
        <fullName evidence="2">Polysaccharide biosynthesis protein CapD-like domain-containing protein</fullName>
    </recommendedName>
</protein>
<evidence type="ECO:0000259" key="2">
    <source>
        <dbReference type="Pfam" id="PF02719"/>
    </source>
</evidence>
<gene>
    <name evidence="3" type="ORF">LCGC14_0577400</name>
</gene>
<dbReference type="InterPro" id="IPR051203">
    <property type="entry name" value="Polysaccharide_Synthase-Rel"/>
</dbReference>
<dbReference type="InterPro" id="IPR003869">
    <property type="entry name" value="Polysac_CapD-like"/>
</dbReference>
<comment type="similarity">
    <text evidence="1">Belongs to the polysaccharide synthase family.</text>
</comment>
<feature type="domain" description="Polysaccharide biosynthesis protein CapD-like" evidence="2">
    <location>
        <begin position="10"/>
        <end position="301"/>
    </location>
</feature>
<dbReference type="Pfam" id="PF02719">
    <property type="entry name" value="Polysacc_synt_2"/>
    <property type="match status" value="1"/>
</dbReference>
<dbReference type="PANTHER" id="PTHR43318">
    <property type="entry name" value="UDP-N-ACETYLGLUCOSAMINE 4,6-DEHYDRATASE"/>
    <property type="match status" value="1"/>
</dbReference>